<keyword evidence="4" id="KW-1185">Reference proteome</keyword>
<reference evidence="3" key="1">
    <citation type="submission" date="2021-09" db="EMBL/GenBank/DDBJ databases">
        <title>Fulvivirga sp. isolated from coastal sediment.</title>
        <authorList>
            <person name="Yu H."/>
        </authorList>
    </citation>
    <scope>NUCLEOTIDE SEQUENCE</scope>
    <source>
        <strain evidence="3">1062</strain>
    </source>
</reference>
<dbReference type="EMBL" id="JAIXNE010000001">
    <property type="protein sequence ID" value="MCA6073474.1"/>
    <property type="molecule type" value="Genomic_DNA"/>
</dbReference>
<proteinExistence type="inferred from homology"/>
<evidence type="ECO:0000313" key="3">
    <source>
        <dbReference type="EMBL" id="MCA6073474.1"/>
    </source>
</evidence>
<gene>
    <name evidence="3" type="ORF">LDX50_01280</name>
</gene>
<name>A0A9X1KW07_9BACT</name>
<dbReference type="InterPro" id="IPR036822">
    <property type="entry name" value="CutC-like_dom_sf"/>
</dbReference>
<evidence type="ECO:0000256" key="2">
    <source>
        <dbReference type="ARBA" id="ARBA00019014"/>
    </source>
</evidence>
<dbReference type="Proteomes" id="UP001139409">
    <property type="component" value="Unassembled WGS sequence"/>
</dbReference>
<dbReference type="RefSeq" id="WP_225696591.1">
    <property type="nucleotide sequence ID" value="NZ_JAIXNE010000001.1"/>
</dbReference>
<dbReference type="Gene3D" id="3.20.20.380">
    <property type="entry name" value="Copper homeostasis (CutC) domain"/>
    <property type="match status" value="1"/>
</dbReference>
<dbReference type="PANTHER" id="PTHR12598">
    <property type="entry name" value="COPPER HOMEOSTASIS PROTEIN CUTC"/>
    <property type="match status" value="1"/>
</dbReference>
<protein>
    <recommendedName>
        <fullName evidence="2">Copper homeostasis protein cutC homolog</fullName>
    </recommendedName>
</protein>
<dbReference type="SUPFAM" id="SSF110395">
    <property type="entry name" value="CutC-like"/>
    <property type="match status" value="1"/>
</dbReference>
<sequence>MLKPYVIEACVESANQAVEAEKNGADRLELCSDLANDGLTPSFDLVREVLSLVSIPVFVMIRPRPGNFTFTKQEMQLMHKSIFLFQSLGVHGFVTGILDYRMMPDINAINTLVRSAAPLPVTFHKAIDQTPDILQAASLLRQHTGISAILTSGGQPTAWEGREMIRQLVRRMGKKIQIIAAGKVTSSNLSEIHRVIQAPAYHGRRIVS</sequence>
<evidence type="ECO:0000256" key="1">
    <source>
        <dbReference type="ARBA" id="ARBA00007768"/>
    </source>
</evidence>
<dbReference type="GO" id="GO:0005507">
    <property type="term" value="F:copper ion binding"/>
    <property type="evidence" value="ECO:0007669"/>
    <property type="project" value="TreeGrafter"/>
</dbReference>
<comment type="caution">
    <text evidence="3">The sequence shown here is derived from an EMBL/GenBank/DDBJ whole genome shotgun (WGS) entry which is preliminary data.</text>
</comment>
<evidence type="ECO:0000313" key="4">
    <source>
        <dbReference type="Proteomes" id="UP001139409"/>
    </source>
</evidence>
<dbReference type="PANTHER" id="PTHR12598:SF0">
    <property type="entry name" value="COPPER HOMEOSTASIS PROTEIN CUTC HOMOLOG"/>
    <property type="match status" value="1"/>
</dbReference>
<organism evidence="3 4">
    <name type="scientific">Fulvivirga sedimenti</name>
    <dbReference type="NCBI Taxonomy" id="2879465"/>
    <lineage>
        <taxon>Bacteria</taxon>
        <taxon>Pseudomonadati</taxon>
        <taxon>Bacteroidota</taxon>
        <taxon>Cytophagia</taxon>
        <taxon>Cytophagales</taxon>
        <taxon>Fulvivirgaceae</taxon>
        <taxon>Fulvivirga</taxon>
    </lineage>
</organism>
<accession>A0A9X1KW07</accession>
<comment type="similarity">
    <text evidence="1">Belongs to the CutC family.</text>
</comment>
<dbReference type="Pfam" id="PF03932">
    <property type="entry name" value="CutC"/>
    <property type="match status" value="1"/>
</dbReference>
<dbReference type="InterPro" id="IPR005627">
    <property type="entry name" value="CutC-like"/>
</dbReference>
<dbReference type="AlphaFoldDB" id="A0A9X1KW07"/>